<evidence type="ECO:0000256" key="1">
    <source>
        <dbReference type="ARBA" id="ARBA00004651"/>
    </source>
</evidence>
<feature type="transmembrane region" description="Helical" evidence="6">
    <location>
        <begin position="59"/>
        <end position="82"/>
    </location>
</feature>
<evidence type="ECO:0000256" key="5">
    <source>
        <dbReference type="ARBA" id="ARBA00023136"/>
    </source>
</evidence>
<feature type="transmembrane region" description="Helical" evidence="6">
    <location>
        <begin position="140"/>
        <end position="156"/>
    </location>
</feature>
<dbReference type="PANTHER" id="PTHR43370:SF2">
    <property type="entry name" value="ABC TRANSPORTER PERMEASE PROTEIN"/>
    <property type="match status" value="1"/>
</dbReference>
<evidence type="ECO:0000313" key="7">
    <source>
        <dbReference type="EMBL" id="QDZ02392.1"/>
    </source>
</evidence>
<feature type="transmembrane region" description="Helical" evidence="6">
    <location>
        <begin position="177"/>
        <end position="199"/>
    </location>
</feature>
<evidence type="ECO:0000256" key="2">
    <source>
        <dbReference type="ARBA" id="ARBA00022475"/>
    </source>
</evidence>
<reference evidence="7" key="1">
    <citation type="submission" date="2020-04" db="EMBL/GenBank/DDBJ databases">
        <title>Nitratireductor sp. nov. isolated from mangrove soil.</title>
        <authorList>
            <person name="Ye Y."/>
        </authorList>
    </citation>
    <scope>NUCLEOTIDE SEQUENCE</scope>
    <source>
        <strain evidence="7">SY7</strain>
    </source>
</reference>
<organism evidence="7 8">
    <name type="scientific">Nitratireductor mangrovi</name>
    <dbReference type="NCBI Taxonomy" id="2599600"/>
    <lineage>
        <taxon>Bacteria</taxon>
        <taxon>Pseudomonadati</taxon>
        <taxon>Pseudomonadota</taxon>
        <taxon>Alphaproteobacteria</taxon>
        <taxon>Hyphomicrobiales</taxon>
        <taxon>Phyllobacteriaceae</taxon>
        <taxon>Nitratireductor</taxon>
    </lineage>
</organism>
<dbReference type="KEGG" id="niy:FQ775_19565"/>
<keyword evidence="8" id="KW-1185">Reference proteome</keyword>
<feature type="transmembrane region" description="Helical" evidence="6">
    <location>
        <begin position="211"/>
        <end position="230"/>
    </location>
</feature>
<evidence type="ECO:0000256" key="6">
    <source>
        <dbReference type="SAM" id="Phobius"/>
    </source>
</evidence>
<evidence type="ECO:0000313" key="8">
    <source>
        <dbReference type="Proteomes" id="UP000321389"/>
    </source>
</evidence>
<comment type="subcellular location">
    <subcellularLocation>
        <location evidence="1">Cell membrane</location>
        <topology evidence="1">Multi-pass membrane protein</topology>
    </subcellularLocation>
</comment>
<dbReference type="GO" id="GO:0022857">
    <property type="term" value="F:transmembrane transporter activity"/>
    <property type="evidence" value="ECO:0007669"/>
    <property type="project" value="InterPro"/>
</dbReference>
<keyword evidence="5 6" id="KW-0472">Membrane</keyword>
<dbReference type="InterPro" id="IPR001851">
    <property type="entry name" value="ABC_transp_permease"/>
</dbReference>
<feature type="transmembrane region" description="Helical" evidence="6">
    <location>
        <begin position="279"/>
        <end position="299"/>
    </location>
</feature>
<evidence type="ECO:0000256" key="3">
    <source>
        <dbReference type="ARBA" id="ARBA00022692"/>
    </source>
</evidence>
<dbReference type="GO" id="GO:0005886">
    <property type="term" value="C:plasma membrane"/>
    <property type="evidence" value="ECO:0007669"/>
    <property type="project" value="UniProtKB-SubCell"/>
</dbReference>
<dbReference type="PANTHER" id="PTHR43370">
    <property type="entry name" value="SUGAR ABC TRANSPORTER INTEGRAL MEMBRANE PROTEIN-RELATED"/>
    <property type="match status" value="1"/>
</dbReference>
<dbReference type="EMBL" id="CP042301">
    <property type="protein sequence ID" value="QDZ02392.1"/>
    <property type="molecule type" value="Genomic_DNA"/>
</dbReference>
<keyword evidence="3 6" id="KW-0812">Transmembrane</keyword>
<feature type="transmembrane region" description="Helical" evidence="6">
    <location>
        <begin position="29"/>
        <end position="52"/>
    </location>
</feature>
<accession>A0A5B8L3P5</accession>
<dbReference type="AlphaFoldDB" id="A0A5B8L3P5"/>
<dbReference type="Pfam" id="PF02653">
    <property type="entry name" value="BPD_transp_2"/>
    <property type="match status" value="1"/>
</dbReference>
<gene>
    <name evidence="7" type="ORF">FQ775_19565</name>
</gene>
<proteinExistence type="predicted"/>
<evidence type="ECO:0000256" key="4">
    <source>
        <dbReference type="ARBA" id="ARBA00022989"/>
    </source>
</evidence>
<name>A0A5B8L3P5_9HYPH</name>
<dbReference type="OrthoDB" id="9792579at2"/>
<feature type="transmembrane region" description="Helical" evidence="6">
    <location>
        <begin position="237"/>
        <end position="259"/>
    </location>
</feature>
<keyword evidence="2" id="KW-1003">Cell membrane</keyword>
<sequence>MAEAILLTIATAATPLLLAAIGELVVERSGVLNLGVEGMMLMGAVAGFGMALTTGQPWFGILAGAIAGMLFSLLFGFLALTLVTNQVATGLALTLLGIGISGMIGEAFVGQPGVKLGVLHIPGLSDLPLVGKLLFGQDPMFYISLLLTGGVMWFLFRTRAGLTLRSVGDSHSSAHALGIKVIGIRYLAVMFGGACAGLAGAQLSLVYTTQWIENMTAGRGWIALALVVFASWRPWRVLAGAYLFGAITIAQLHIQATNLSDLIGLPAPLYWLAEMIKSIPSQFLSSLPYLATIVVLVLISRNRRLTMMNTPASLGRPFVPDR</sequence>
<keyword evidence="4 6" id="KW-1133">Transmembrane helix</keyword>
<dbReference type="CDD" id="cd06580">
    <property type="entry name" value="TM_PBP1_transp_TpRbsC_like"/>
    <property type="match status" value="1"/>
</dbReference>
<dbReference type="Proteomes" id="UP000321389">
    <property type="component" value="Chromosome"/>
</dbReference>
<protein>
    <submittedName>
        <fullName evidence="7">ABC transporter permease</fullName>
    </submittedName>
</protein>
<feature type="transmembrane region" description="Helical" evidence="6">
    <location>
        <begin position="88"/>
        <end position="109"/>
    </location>
</feature>